<dbReference type="Proteomes" id="UP000001887">
    <property type="component" value="Chromosome"/>
</dbReference>
<reference evidence="2 3" key="1">
    <citation type="journal article" date="2009" name="Stand. Genomic Sci.">
        <title>Complete genome sequence of Pirellula staleyi type strain (ATCC 27377).</title>
        <authorList>
            <person name="Clum A."/>
            <person name="Tindall B.J."/>
            <person name="Sikorski J."/>
            <person name="Ivanova N."/>
            <person name="Mavrommatis K."/>
            <person name="Lucas S."/>
            <person name="Glavina del Rio T."/>
            <person name="Nolan M."/>
            <person name="Chen F."/>
            <person name="Tice H."/>
            <person name="Pitluck S."/>
            <person name="Cheng J.F."/>
            <person name="Chertkov O."/>
            <person name="Brettin T."/>
            <person name="Han C."/>
            <person name="Detter J.C."/>
            <person name="Kuske C."/>
            <person name="Bruce D."/>
            <person name="Goodwin L."/>
            <person name="Ovchinikova G."/>
            <person name="Pati A."/>
            <person name="Mikhailova N."/>
            <person name="Chen A."/>
            <person name="Palaniappan K."/>
            <person name="Land M."/>
            <person name="Hauser L."/>
            <person name="Chang Y.J."/>
            <person name="Jeffries C.D."/>
            <person name="Chain P."/>
            <person name="Rohde M."/>
            <person name="Goker M."/>
            <person name="Bristow J."/>
            <person name="Eisen J.A."/>
            <person name="Markowitz V."/>
            <person name="Hugenholtz P."/>
            <person name="Kyrpides N.C."/>
            <person name="Klenk H.P."/>
            <person name="Lapidus A."/>
        </authorList>
    </citation>
    <scope>NUCLEOTIDE SEQUENCE [LARGE SCALE GENOMIC DNA]</scope>
    <source>
        <strain evidence="3">ATCC 27377 / DSM 6068 / ICPB 4128</strain>
    </source>
</reference>
<proteinExistence type="predicted"/>
<feature type="transmembrane region" description="Helical" evidence="1">
    <location>
        <begin position="17"/>
        <end position="37"/>
    </location>
</feature>
<keyword evidence="3" id="KW-1185">Reference proteome</keyword>
<dbReference type="KEGG" id="psl:Psta_2380"/>
<name>D2R3U6_PIRSD</name>
<evidence type="ECO:0000313" key="3">
    <source>
        <dbReference type="Proteomes" id="UP000001887"/>
    </source>
</evidence>
<protein>
    <submittedName>
        <fullName evidence="2">Uncharacterized protein</fullName>
    </submittedName>
</protein>
<dbReference type="AlphaFoldDB" id="D2R3U6"/>
<keyword evidence="1" id="KW-0472">Membrane</keyword>
<organism evidence="2 3">
    <name type="scientific">Pirellula staleyi (strain ATCC 27377 / DSM 6068 / ICPB 4128)</name>
    <name type="common">Pirella staleyi</name>
    <dbReference type="NCBI Taxonomy" id="530564"/>
    <lineage>
        <taxon>Bacteria</taxon>
        <taxon>Pseudomonadati</taxon>
        <taxon>Planctomycetota</taxon>
        <taxon>Planctomycetia</taxon>
        <taxon>Pirellulales</taxon>
        <taxon>Pirellulaceae</taxon>
        <taxon>Pirellula</taxon>
    </lineage>
</organism>
<dbReference type="STRING" id="530564.Psta_2380"/>
<evidence type="ECO:0000313" key="2">
    <source>
        <dbReference type="EMBL" id="ADB17050.1"/>
    </source>
</evidence>
<dbReference type="EMBL" id="CP001848">
    <property type="protein sequence ID" value="ADB17050.1"/>
    <property type="molecule type" value="Genomic_DNA"/>
</dbReference>
<keyword evidence="1" id="KW-0812">Transmembrane</keyword>
<accession>D2R3U6</accession>
<evidence type="ECO:0000256" key="1">
    <source>
        <dbReference type="SAM" id="Phobius"/>
    </source>
</evidence>
<sequence>MSSTPDFTYERKPKSNFSLYGGIILALMLFGTCGGLIRNHYQNPPQRPSSPHIEFTTASLEAIPALRTVQMSPEVQQKIGKPITVVGAPSSLKDTLIYFQVRGPQGTAEVTVIKSGSYQSRDYKIEAIELWFEDGSTLELQDFVTLDYTNM</sequence>
<keyword evidence="1" id="KW-1133">Transmembrane helix</keyword>
<dbReference type="HOGENOM" id="CLU_1729679_0_0_0"/>
<gene>
    <name evidence="2" type="ordered locus">Psta_2380</name>
</gene>